<name>K2HEJ3_9RHOB</name>
<sequence length="150" mass="16060">MMLRQLALAVAVAFAALPAAADDDIEDRVANGTVAQAMDRLEKAVTDAGATVFARIDHAGNASKAGLEMPASELLIFGNPKLGTPLMLTDPRAGLFLPQKILIYSDENGETRVIYREVDEIFDDLDIDDDHEAIRKMKDAMAQFAAAAAG</sequence>
<protein>
    <submittedName>
        <fullName evidence="3">Putative inner membrane or exported protein</fullName>
    </submittedName>
</protein>
<dbReference type="Pfam" id="PF03625">
    <property type="entry name" value="DUF302"/>
    <property type="match status" value="1"/>
</dbReference>
<reference evidence="3 4" key="1">
    <citation type="journal article" date="2012" name="J. Bacteriol.">
        <title>Draft Genome Sequence of Oceaniovalibus guishaninsula JLT2003T.</title>
        <authorList>
            <person name="Tang K."/>
            <person name="Liu K."/>
            <person name="Jiao N."/>
        </authorList>
    </citation>
    <scope>NUCLEOTIDE SEQUENCE [LARGE SCALE GENOMIC DNA]</scope>
    <source>
        <strain evidence="3 4">JLT2003</strain>
    </source>
</reference>
<dbReference type="PANTHER" id="PTHR38342">
    <property type="entry name" value="SLR5037 PROTEIN"/>
    <property type="match status" value="1"/>
</dbReference>
<dbReference type="RefSeq" id="WP_007425262.1">
    <property type="nucleotide sequence ID" value="NZ_AMGO01000001.1"/>
</dbReference>
<accession>K2HEJ3</accession>
<dbReference type="SUPFAM" id="SSF103247">
    <property type="entry name" value="TT1751-like"/>
    <property type="match status" value="1"/>
</dbReference>
<keyword evidence="4" id="KW-1185">Reference proteome</keyword>
<dbReference type="CDD" id="cd14797">
    <property type="entry name" value="DUF302"/>
    <property type="match status" value="1"/>
</dbReference>
<keyword evidence="1" id="KW-0732">Signal</keyword>
<dbReference type="Proteomes" id="UP000006765">
    <property type="component" value="Unassembled WGS sequence"/>
</dbReference>
<dbReference type="STRING" id="1231392.OCGS_0109"/>
<dbReference type="InterPro" id="IPR035923">
    <property type="entry name" value="TT1751-like_sf"/>
</dbReference>
<evidence type="ECO:0000313" key="3">
    <source>
        <dbReference type="EMBL" id="EKE45883.1"/>
    </source>
</evidence>
<feature type="domain" description="DUF302" evidence="2">
    <location>
        <begin position="56"/>
        <end position="115"/>
    </location>
</feature>
<dbReference type="AlphaFoldDB" id="K2HEJ3"/>
<dbReference type="InterPro" id="IPR005180">
    <property type="entry name" value="DUF302"/>
</dbReference>
<gene>
    <name evidence="3" type="ORF">OCGS_0109</name>
</gene>
<feature type="signal peptide" evidence="1">
    <location>
        <begin position="1"/>
        <end position="21"/>
    </location>
</feature>
<proteinExistence type="predicted"/>
<dbReference type="PANTHER" id="PTHR38342:SF2">
    <property type="entry name" value="INNER MEMBRANE OR EXPORTED"/>
    <property type="match status" value="1"/>
</dbReference>
<dbReference type="eggNOG" id="COG3439">
    <property type="taxonomic scope" value="Bacteria"/>
</dbReference>
<comment type="caution">
    <text evidence="3">The sequence shown here is derived from an EMBL/GenBank/DDBJ whole genome shotgun (WGS) entry which is preliminary data.</text>
</comment>
<dbReference type="Gene3D" id="3.30.310.70">
    <property type="entry name" value="TT1751-like domain"/>
    <property type="match status" value="1"/>
</dbReference>
<feature type="chain" id="PRO_5003860641" evidence="1">
    <location>
        <begin position="22"/>
        <end position="150"/>
    </location>
</feature>
<evidence type="ECO:0000259" key="2">
    <source>
        <dbReference type="Pfam" id="PF03625"/>
    </source>
</evidence>
<organism evidence="3 4">
    <name type="scientific">Oceaniovalibus guishaninsula JLT2003</name>
    <dbReference type="NCBI Taxonomy" id="1231392"/>
    <lineage>
        <taxon>Bacteria</taxon>
        <taxon>Pseudomonadati</taxon>
        <taxon>Pseudomonadota</taxon>
        <taxon>Alphaproteobacteria</taxon>
        <taxon>Rhodobacterales</taxon>
        <taxon>Roseobacteraceae</taxon>
        <taxon>Oceaniovalibus</taxon>
    </lineage>
</organism>
<dbReference type="EMBL" id="AMGO01000001">
    <property type="protein sequence ID" value="EKE45883.1"/>
    <property type="molecule type" value="Genomic_DNA"/>
</dbReference>
<evidence type="ECO:0000256" key="1">
    <source>
        <dbReference type="SAM" id="SignalP"/>
    </source>
</evidence>
<evidence type="ECO:0000313" key="4">
    <source>
        <dbReference type="Proteomes" id="UP000006765"/>
    </source>
</evidence>